<evidence type="ECO:0000256" key="2">
    <source>
        <dbReference type="ARBA" id="ARBA00022490"/>
    </source>
</evidence>
<dbReference type="PANTHER" id="PTHR20852:SF93">
    <property type="entry name" value="GLUTAMINE SYNTHETASE CYTOSOLIC ISOZYME 1-1"/>
    <property type="match status" value="1"/>
</dbReference>
<evidence type="ECO:0000313" key="6">
    <source>
        <dbReference type="Proteomes" id="UP000811246"/>
    </source>
</evidence>
<proteinExistence type="predicted"/>
<protein>
    <recommendedName>
        <fullName evidence="3">Glutamate--ammonia ligase</fullName>
    </recommendedName>
</protein>
<name>A0A922D2E1_CARIL</name>
<dbReference type="Proteomes" id="UP000811246">
    <property type="component" value="Chromosome 15"/>
</dbReference>
<evidence type="ECO:0000256" key="1">
    <source>
        <dbReference type="ARBA" id="ARBA00004496"/>
    </source>
</evidence>
<gene>
    <name evidence="5" type="ORF">I3842_15G131100</name>
</gene>
<dbReference type="InterPro" id="IPR050292">
    <property type="entry name" value="Glutamine_Synthetase"/>
</dbReference>
<dbReference type="GO" id="GO:0006542">
    <property type="term" value="P:glutamine biosynthetic process"/>
    <property type="evidence" value="ECO:0007669"/>
    <property type="project" value="TreeGrafter"/>
</dbReference>
<dbReference type="GO" id="GO:0004356">
    <property type="term" value="F:glutamine synthetase activity"/>
    <property type="evidence" value="ECO:0007669"/>
    <property type="project" value="UniProtKB-EC"/>
</dbReference>
<comment type="subcellular location">
    <subcellularLocation>
        <location evidence="1">Cytoplasm</location>
    </subcellularLocation>
</comment>
<dbReference type="GO" id="GO:0005737">
    <property type="term" value="C:cytoplasm"/>
    <property type="evidence" value="ECO:0007669"/>
    <property type="project" value="UniProtKB-SubCell"/>
</dbReference>
<organism evidence="5 6">
    <name type="scientific">Carya illinoinensis</name>
    <name type="common">Pecan</name>
    <dbReference type="NCBI Taxonomy" id="32201"/>
    <lineage>
        <taxon>Eukaryota</taxon>
        <taxon>Viridiplantae</taxon>
        <taxon>Streptophyta</taxon>
        <taxon>Embryophyta</taxon>
        <taxon>Tracheophyta</taxon>
        <taxon>Spermatophyta</taxon>
        <taxon>Magnoliopsida</taxon>
        <taxon>eudicotyledons</taxon>
        <taxon>Gunneridae</taxon>
        <taxon>Pentapetalae</taxon>
        <taxon>rosids</taxon>
        <taxon>fabids</taxon>
        <taxon>Fagales</taxon>
        <taxon>Juglandaceae</taxon>
        <taxon>Carya</taxon>
    </lineage>
</organism>
<dbReference type="PANTHER" id="PTHR20852">
    <property type="entry name" value="GLUTAMINE SYNTHETASE"/>
    <property type="match status" value="1"/>
</dbReference>
<keyword evidence="2" id="KW-0963">Cytoplasm</keyword>
<evidence type="ECO:0000256" key="3">
    <source>
        <dbReference type="ARBA" id="ARBA00030668"/>
    </source>
</evidence>
<evidence type="ECO:0000313" key="5">
    <source>
        <dbReference type="EMBL" id="KAG6675972.1"/>
    </source>
</evidence>
<dbReference type="EMBL" id="CM031839">
    <property type="protein sequence ID" value="KAG6675972.1"/>
    <property type="molecule type" value="Genomic_DNA"/>
</dbReference>
<comment type="caution">
    <text evidence="5">The sequence shown here is derived from an EMBL/GenBank/DDBJ whole genome shotgun (WGS) entry which is preliminary data.</text>
</comment>
<reference evidence="5" key="1">
    <citation type="submission" date="2021-01" db="EMBL/GenBank/DDBJ databases">
        <authorList>
            <person name="Lovell J.T."/>
            <person name="Bentley N."/>
            <person name="Bhattarai G."/>
            <person name="Jenkins J.W."/>
            <person name="Sreedasyam A."/>
            <person name="Alarcon Y."/>
            <person name="Bock C."/>
            <person name="Boston L."/>
            <person name="Carlson J."/>
            <person name="Cervantes K."/>
            <person name="Clermont K."/>
            <person name="Krom N."/>
            <person name="Kubenka K."/>
            <person name="Mamidi S."/>
            <person name="Mattison C."/>
            <person name="Monteros M."/>
            <person name="Pisani C."/>
            <person name="Plott C."/>
            <person name="Rajasekar S."/>
            <person name="Rhein H.S."/>
            <person name="Rohla C."/>
            <person name="Song M."/>
            <person name="Hilaire R.S."/>
            <person name="Shu S."/>
            <person name="Wells L."/>
            <person name="Wang X."/>
            <person name="Webber J."/>
            <person name="Heerema R.J."/>
            <person name="Klein P."/>
            <person name="Conner P."/>
            <person name="Grauke L."/>
            <person name="Grimwood J."/>
            <person name="Schmutz J."/>
            <person name="Randall J.J."/>
        </authorList>
    </citation>
    <scope>NUCLEOTIDE SEQUENCE</scope>
    <source>
        <tissue evidence="5">Leaf</tissue>
    </source>
</reference>
<dbReference type="EMBL" id="CM031839">
    <property type="protein sequence ID" value="KAG6675973.1"/>
    <property type="molecule type" value="Genomic_DNA"/>
</dbReference>
<dbReference type="AlphaFoldDB" id="A0A922D2E1"/>
<comment type="catalytic activity">
    <reaction evidence="4">
        <text>L-glutamate + NH4(+) + ATP = L-glutamine + ADP + phosphate + H(+)</text>
        <dbReference type="Rhea" id="RHEA:16169"/>
        <dbReference type="ChEBI" id="CHEBI:15378"/>
        <dbReference type="ChEBI" id="CHEBI:28938"/>
        <dbReference type="ChEBI" id="CHEBI:29985"/>
        <dbReference type="ChEBI" id="CHEBI:30616"/>
        <dbReference type="ChEBI" id="CHEBI:43474"/>
        <dbReference type="ChEBI" id="CHEBI:58359"/>
        <dbReference type="ChEBI" id="CHEBI:456216"/>
        <dbReference type="EC" id="6.3.1.2"/>
    </reaction>
</comment>
<sequence>MRSDGEYEATNKKAIEKLGLRHKEHIAAYGEGNEHCLTGKDKTADVNNFIWGVASNGVTIRVGRETEKAGKDYFEDRRLGTNIDPYVVVTMIAETTILWHPHEKITQPFPCGLSL</sequence>
<accession>A0A922D2E1</accession>
<evidence type="ECO:0000256" key="4">
    <source>
        <dbReference type="ARBA" id="ARBA00049436"/>
    </source>
</evidence>